<dbReference type="OrthoDB" id="107030at2157"/>
<protein>
    <submittedName>
        <fullName evidence="3">Universal stress protein family</fullName>
    </submittedName>
</protein>
<dbReference type="Gene3D" id="3.40.50.620">
    <property type="entry name" value="HUPs"/>
    <property type="match status" value="2"/>
</dbReference>
<sequence>MFKRILYPTDFSEVSRKALLECVPSIATGAELILLHVVDITLAEMEAFQMSDVAEEELKKLAEALREKGITVETIVRIGIPSLEIAEVAKEKDVDLVVVPSKGENILRQMFLGSTASNLVRATHRPVLLLRYEVEDGTLKALQDCSTIFKRPLVALDFSECSARVIEVVKELPEVEEVILAHVVDYGKVEKLEENIREAERKLKEYARELPWKTEVEVLAGIASRGIIGLALTKNATVVVIGKRGRSVLRELLLGSTAERIIRECRLPVLLVPCE</sequence>
<dbReference type="HOGENOM" id="CLU_049301_2_0_2"/>
<feature type="domain" description="UspA" evidence="2">
    <location>
        <begin position="1"/>
        <end position="131"/>
    </location>
</feature>
<dbReference type="AlphaFoldDB" id="F8AH26"/>
<dbReference type="STRING" id="529709.PYCH_03960"/>
<accession>F8AH26</accession>
<dbReference type="RefSeq" id="WP_013905143.1">
    <property type="nucleotide sequence ID" value="NC_015680.1"/>
</dbReference>
<keyword evidence="4" id="KW-1185">Reference proteome</keyword>
<dbReference type="Pfam" id="PF00582">
    <property type="entry name" value="Usp"/>
    <property type="match status" value="2"/>
</dbReference>
<organism evidence="3 4">
    <name type="scientific">Pyrococcus yayanosii (strain CH1 / JCM 16557)</name>
    <dbReference type="NCBI Taxonomy" id="529709"/>
    <lineage>
        <taxon>Archaea</taxon>
        <taxon>Methanobacteriati</taxon>
        <taxon>Methanobacteriota</taxon>
        <taxon>Thermococci</taxon>
        <taxon>Thermococcales</taxon>
        <taxon>Thermococcaceae</taxon>
        <taxon>Pyrococcus</taxon>
    </lineage>
</organism>
<dbReference type="PANTHER" id="PTHR46268">
    <property type="entry name" value="STRESS RESPONSE PROTEIN NHAX"/>
    <property type="match status" value="1"/>
</dbReference>
<dbReference type="eggNOG" id="arCOG00449">
    <property type="taxonomic scope" value="Archaea"/>
</dbReference>
<dbReference type="Proteomes" id="UP000008386">
    <property type="component" value="Chromosome"/>
</dbReference>
<dbReference type="InterPro" id="IPR006015">
    <property type="entry name" value="Universal_stress_UspA"/>
</dbReference>
<dbReference type="PANTHER" id="PTHR46268:SF26">
    <property type="entry name" value="UNIVERSAL STRESS PROTEIN MJ0577"/>
    <property type="match status" value="1"/>
</dbReference>
<comment type="similarity">
    <text evidence="1">Belongs to the universal stress protein A family.</text>
</comment>
<evidence type="ECO:0000313" key="3">
    <source>
        <dbReference type="EMBL" id="AEH24086.1"/>
    </source>
</evidence>
<gene>
    <name evidence="3" type="ordered locus">PYCH_03960</name>
</gene>
<dbReference type="InterPro" id="IPR014729">
    <property type="entry name" value="Rossmann-like_a/b/a_fold"/>
</dbReference>
<reference evidence="3 4" key="1">
    <citation type="journal article" date="2011" name="J. Bacteriol.">
        <title>Complete genome sequence of the obligate piezophilic hyperthermophilic archaeon Pyrococcus yayanosii CH1.</title>
        <authorList>
            <person name="Jun X."/>
            <person name="Lupeng L."/>
            <person name="Minjuan X."/>
            <person name="Oger P."/>
            <person name="Fengping W."/>
            <person name="Jebbar M."/>
            <person name="Xiang X."/>
        </authorList>
    </citation>
    <scope>NUCLEOTIDE SEQUENCE [LARGE SCALE GENOMIC DNA]</scope>
    <source>
        <strain evidence="4">CH1 / JCM 16557</strain>
    </source>
</reference>
<name>F8AH26_PYRYC</name>
<evidence type="ECO:0000313" key="4">
    <source>
        <dbReference type="Proteomes" id="UP000008386"/>
    </source>
</evidence>
<dbReference type="GeneID" id="10836972"/>
<dbReference type="KEGG" id="pya:PYCH_03960"/>
<dbReference type="InterPro" id="IPR006016">
    <property type="entry name" value="UspA"/>
</dbReference>
<dbReference type="PRINTS" id="PR01438">
    <property type="entry name" value="UNVRSLSTRESS"/>
</dbReference>
<dbReference type="SUPFAM" id="SSF52402">
    <property type="entry name" value="Adenine nucleotide alpha hydrolases-like"/>
    <property type="match status" value="2"/>
</dbReference>
<evidence type="ECO:0000259" key="2">
    <source>
        <dbReference type="Pfam" id="PF00582"/>
    </source>
</evidence>
<feature type="domain" description="UspA" evidence="2">
    <location>
        <begin position="150"/>
        <end position="273"/>
    </location>
</feature>
<dbReference type="EMBL" id="CP002779">
    <property type="protein sequence ID" value="AEH24086.1"/>
    <property type="molecule type" value="Genomic_DNA"/>
</dbReference>
<proteinExistence type="inferred from homology"/>
<evidence type="ECO:0000256" key="1">
    <source>
        <dbReference type="ARBA" id="ARBA00008791"/>
    </source>
</evidence>
<dbReference type="CDD" id="cd00293">
    <property type="entry name" value="USP-like"/>
    <property type="match status" value="2"/>
</dbReference>